<keyword evidence="3" id="KW-0158">Chromosome</keyword>
<evidence type="ECO:0000256" key="4">
    <source>
        <dbReference type="ARBA" id="ARBA00022618"/>
    </source>
</evidence>
<comment type="caution">
    <text evidence="10">The sequence shown here is derived from an EMBL/GenBank/DDBJ whole genome shotgun (WGS) entry which is preliminary data.</text>
</comment>
<feature type="region of interest" description="Disordered" evidence="8">
    <location>
        <begin position="923"/>
        <end position="1061"/>
    </location>
</feature>
<dbReference type="PANTHER" id="PTHR14418">
    <property type="entry name" value="CONDENSIN COMPLEX SUBUNIT 3-RELATED"/>
    <property type="match status" value="1"/>
</dbReference>
<feature type="compositionally biased region" description="Acidic residues" evidence="8">
    <location>
        <begin position="1024"/>
        <end position="1061"/>
    </location>
</feature>
<dbReference type="PANTHER" id="PTHR14418:SF5">
    <property type="entry name" value="CONDENSIN COMPLEX SUBUNIT 3"/>
    <property type="match status" value="1"/>
</dbReference>
<protein>
    <submittedName>
        <fullName evidence="10">Condensin complex subunit 3</fullName>
    </submittedName>
</protein>
<feature type="compositionally biased region" description="Low complexity" evidence="8">
    <location>
        <begin position="933"/>
        <end position="946"/>
    </location>
</feature>
<dbReference type="GO" id="GO:0007076">
    <property type="term" value="P:mitotic chromosome condensation"/>
    <property type="evidence" value="ECO:0007669"/>
    <property type="project" value="InterPro"/>
</dbReference>
<dbReference type="GO" id="GO:0051301">
    <property type="term" value="P:cell division"/>
    <property type="evidence" value="ECO:0007669"/>
    <property type="project" value="UniProtKB-KW"/>
</dbReference>
<organism evidence="10 11">
    <name type="scientific">Cryptococcus wingfieldii CBS 7118</name>
    <dbReference type="NCBI Taxonomy" id="1295528"/>
    <lineage>
        <taxon>Eukaryota</taxon>
        <taxon>Fungi</taxon>
        <taxon>Dikarya</taxon>
        <taxon>Basidiomycota</taxon>
        <taxon>Agaricomycotina</taxon>
        <taxon>Tremellomycetes</taxon>
        <taxon>Tremellales</taxon>
        <taxon>Cryptococcaceae</taxon>
        <taxon>Cryptococcus</taxon>
    </lineage>
</organism>
<keyword evidence="5" id="KW-0498">Mitosis</keyword>
<dbReference type="GeneID" id="30192590"/>
<dbReference type="SUPFAM" id="SSF48371">
    <property type="entry name" value="ARM repeat"/>
    <property type="match status" value="1"/>
</dbReference>
<name>A0A1E3JF78_9TREE</name>
<gene>
    <name evidence="10" type="ORF">L198_03377</name>
</gene>
<evidence type="ECO:0000313" key="11">
    <source>
        <dbReference type="Proteomes" id="UP000094819"/>
    </source>
</evidence>
<dbReference type="OrthoDB" id="27187at2759"/>
<dbReference type="InterPro" id="IPR011989">
    <property type="entry name" value="ARM-like"/>
</dbReference>
<dbReference type="Pfam" id="PF12719">
    <property type="entry name" value="Cnd3"/>
    <property type="match status" value="1"/>
</dbReference>
<evidence type="ECO:0000256" key="7">
    <source>
        <dbReference type="ARBA" id="ARBA00023306"/>
    </source>
</evidence>
<sequence>MVNAKPKKSKPSVGPEYLTDTLPSLLPPIFEQVQQTTANHRKNIVHLHKIQEQCAIFTEETAKGIKLVGEKAFNTAFMDMVSRVLPVKKGVAVADRVIKFVASYVIYSTETGYFVDAENKPEDEDDDEDTDTTASRFVGKLLRHLLSGMEAKDKNVRFRVTLLTVSMISGLGEMDDDLYVLLRKSLLDRAKDKEAAVRVQATLGLSKLQSGEDEDDLEEGQEPLANVLLDILRYDPAAEVRRAALYNFPQTPATLPHILARTRDVDPILRRTVFAGVLGADGLPDPRVLSIAQRESVVRNGLGDREGSVRKAAAGMLAGWLDTVEGDIIEFLNRFDVVSSQVAEDALVSVFVTRPEVFQAVDFGDDFWTSLSPEKAFLARVFVDRCITTKDNIRLEDALPVVTALAFQIQDEYNKLVSSTNDDSEESDTGDRTFVVGELLKLAVNLDYADEIGRRKMFQLAREMISQSNLPESLIPLCLDVLSKIANGERDLIRVVVDVVTELREGEGDEEDGPSFGQGSAGDNSISVRRLSVGSGRSRSVAPRFNMDDPEDRMRAALVDLRCLLICISLLERVNSTLQDNSVFHGLLPDLIIPAVRNKEEPALRDQGLICLGLCCMIDAKMAANSFGLFIQQLQTADDELKVKVCQVIFDLLMVHDIDALISKTMVQRDNVVELVRHTLSLDIPEVQAVACEGVAKLMLAGMISDVVVLQSLVLLYFSPETAENQPLRQCLTYFLPVYCYTAAENQRRMLDIFYHTFGMLSRLWEEAEDEEMPPLSQIGLMMVDWLDPYKAVEKDGSSVDTAIHLELAAEILKCLLTETLPESRKALASFLSKLSLPEEASETWRLKSLLALITAIRDKRPLSDAPSRNAVNKFEIGLLKKWSDVLGDFDGDTFRSEAERNGEIGDLYGFIDEVDEIDVAQNEAGTRKGKRGASTSRRSRSVSTATRDETSEEGDDQSTVTGGSDDDDDATPRATPQTKGKGKSSKASASKVKAKEPPKPRSSRAKKASAASVKKGKGRMAPVEEENEEQEDEEDDDDEDEDEDEDSEVESILDEDDLDI</sequence>
<dbReference type="EMBL" id="AWGH01000008">
    <property type="protein sequence ID" value="ODN99533.1"/>
    <property type="molecule type" value="Genomic_DNA"/>
</dbReference>
<dbReference type="AlphaFoldDB" id="A0A1E3JF78"/>
<evidence type="ECO:0000256" key="2">
    <source>
        <dbReference type="ARBA" id="ARBA00006533"/>
    </source>
</evidence>
<evidence type="ECO:0000256" key="1">
    <source>
        <dbReference type="ARBA" id="ARBA00004286"/>
    </source>
</evidence>
<dbReference type="InterPro" id="IPR027165">
    <property type="entry name" value="CND3"/>
</dbReference>
<evidence type="ECO:0000256" key="6">
    <source>
        <dbReference type="ARBA" id="ARBA00023067"/>
    </source>
</evidence>
<dbReference type="InterPro" id="IPR025977">
    <property type="entry name" value="Cnd3_C"/>
</dbReference>
<evidence type="ECO:0000256" key="3">
    <source>
        <dbReference type="ARBA" id="ARBA00022454"/>
    </source>
</evidence>
<feature type="compositionally biased region" description="Low complexity" evidence="8">
    <location>
        <begin position="973"/>
        <end position="992"/>
    </location>
</feature>
<reference evidence="10 11" key="1">
    <citation type="submission" date="2016-06" db="EMBL/GenBank/DDBJ databases">
        <title>Evolution of pathogenesis and genome organization in the Tremellales.</title>
        <authorList>
            <person name="Cuomo C."/>
            <person name="Litvintseva A."/>
            <person name="Heitman J."/>
            <person name="Chen Y."/>
            <person name="Sun S."/>
            <person name="Springer D."/>
            <person name="Dromer F."/>
            <person name="Young S."/>
            <person name="Zeng Q."/>
            <person name="Chapman S."/>
            <person name="Gujja S."/>
            <person name="Saif S."/>
            <person name="Birren B."/>
        </authorList>
    </citation>
    <scope>NUCLEOTIDE SEQUENCE [LARGE SCALE GENOMIC DNA]</scope>
    <source>
        <strain evidence="10 11">CBS 7118</strain>
    </source>
</reference>
<evidence type="ECO:0000313" key="10">
    <source>
        <dbReference type="EMBL" id="ODN99533.1"/>
    </source>
</evidence>
<comment type="subcellular location">
    <subcellularLocation>
        <location evidence="1">Chromosome</location>
    </subcellularLocation>
</comment>
<dbReference type="Proteomes" id="UP000094819">
    <property type="component" value="Unassembled WGS sequence"/>
</dbReference>
<dbReference type="RefSeq" id="XP_019032610.1">
    <property type="nucleotide sequence ID" value="XM_019175507.1"/>
</dbReference>
<proteinExistence type="inferred from homology"/>
<accession>A0A1E3JF78</accession>
<feature type="region of interest" description="Disordered" evidence="8">
    <location>
        <begin position="505"/>
        <end position="525"/>
    </location>
</feature>
<dbReference type="InterPro" id="IPR016024">
    <property type="entry name" value="ARM-type_fold"/>
</dbReference>
<evidence type="ECO:0000256" key="5">
    <source>
        <dbReference type="ARBA" id="ARBA00022776"/>
    </source>
</evidence>
<dbReference type="Gene3D" id="1.25.10.10">
    <property type="entry name" value="Leucine-rich Repeat Variant"/>
    <property type="match status" value="1"/>
</dbReference>
<feature type="domain" description="Nuclear condensin complex subunit 3 C-terminal" evidence="9">
    <location>
        <begin position="562"/>
        <end position="837"/>
    </location>
</feature>
<dbReference type="GO" id="GO:0000796">
    <property type="term" value="C:condensin complex"/>
    <property type="evidence" value="ECO:0007669"/>
    <property type="project" value="InterPro"/>
</dbReference>
<keyword evidence="6" id="KW-0226">DNA condensation</keyword>
<evidence type="ECO:0000259" key="9">
    <source>
        <dbReference type="Pfam" id="PF12719"/>
    </source>
</evidence>
<comment type="similarity">
    <text evidence="2">Belongs to the CND3 (condensin subunit 3) family.</text>
</comment>
<evidence type="ECO:0000256" key="8">
    <source>
        <dbReference type="SAM" id="MobiDB-lite"/>
    </source>
</evidence>
<keyword evidence="7" id="KW-0131">Cell cycle</keyword>
<keyword evidence="4" id="KW-0132">Cell division</keyword>
<keyword evidence="11" id="KW-1185">Reference proteome</keyword>
<dbReference type="GO" id="GO:0000793">
    <property type="term" value="C:condensed chromosome"/>
    <property type="evidence" value="ECO:0007669"/>
    <property type="project" value="TreeGrafter"/>
</dbReference>